<reference evidence="2" key="1">
    <citation type="submission" date="2024-04" db="EMBL/GenBank/DDBJ databases">
        <title>Phylogenomic analyses of a clade within the roseobacter group suggest taxonomic reassignments of species of the genera Aestuariivita, Citreicella, Loktanella, Nautella, Pelagibaca, Ruegeria, Thalassobius, Thiobacimonas and Tropicibacter, and the proposal o.</title>
        <authorList>
            <person name="Jeon C.O."/>
        </authorList>
    </citation>
    <scope>NUCLEOTIDE SEQUENCE [LARGE SCALE GENOMIC DNA]</scope>
    <source>
        <strain evidence="2">BS5-3</strain>
    </source>
</reference>
<proteinExistence type="predicted"/>
<name>A0ABZ2V2J6_9RHOB</name>
<evidence type="ECO:0000313" key="1">
    <source>
        <dbReference type="EMBL" id="WZC48296.1"/>
    </source>
</evidence>
<protein>
    <submittedName>
        <fullName evidence="1">Uncharacterized protein</fullName>
    </submittedName>
</protein>
<dbReference type="RefSeq" id="WP_341366413.1">
    <property type="nucleotide sequence ID" value="NZ_CP150951.2"/>
</dbReference>
<gene>
    <name evidence="1" type="ORF">AABB29_15705</name>
</gene>
<dbReference type="EMBL" id="CP150951">
    <property type="protein sequence ID" value="WZC48296.1"/>
    <property type="molecule type" value="Genomic_DNA"/>
</dbReference>
<evidence type="ECO:0000313" key="2">
    <source>
        <dbReference type="Proteomes" id="UP001440612"/>
    </source>
</evidence>
<organism evidence="1 2">
    <name type="scientific">Yoonia phaeophyticola</name>
    <dbReference type="NCBI Taxonomy" id="3137369"/>
    <lineage>
        <taxon>Bacteria</taxon>
        <taxon>Pseudomonadati</taxon>
        <taxon>Pseudomonadota</taxon>
        <taxon>Alphaproteobacteria</taxon>
        <taxon>Rhodobacterales</taxon>
        <taxon>Paracoccaceae</taxon>
        <taxon>Yoonia</taxon>
    </lineage>
</organism>
<dbReference type="Proteomes" id="UP001440612">
    <property type="component" value="Chromosome"/>
</dbReference>
<sequence>MELLLIILGGGLSTAIIFMLAEAFAQRGQDTDEARQTDQTDDTA</sequence>
<accession>A0ABZ2V2J6</accession>
<keyword evidence="2" id="KW-1185">Reference proteome</keyword>